<protein>
    <submittedName>
        <fullName evidence="7">Type IV secretion system protein VirB8</fullName>
    </submittedName>
</protein>
<dbReference type="Pfam" id="PF04335">
    <property type="entry name" value="VirB8"/>
    <property type="match status" value="1"/>
</dbReference>
<evidence type="ECO:0000256" key="2">
    <source>
        <dbReference type="ARBA" id="ARBA00022692"/>
    </source>
</evidence>
<dbReference type="SUPFAM" id="SSF54427">
    <property type="entry name" value="NTF2-like"/>
    <property type="match status" value="1"/>
</dbReference>
<comment type="subcellular location">
    <subcellularLocation>
        <location evidence="1">Membrane</location>
        <topology evidence="1">Single-pass membrane protein</topology>
    </subcellularLocation>
</comment>
<evidence type="ECO:0000256" key="4">
    <source>
        <dbReference type="ARBA" id="ARBA00023136"/>
    </source>
</evidence>
<evidence type="ECO:0000256" key="1">
    <source>
        <dbReference type="ARBA" id="ARBA00004167"/>
    </source>
</evidence>
<dbReference type="InterPro" id="IPR032710">
    <property type="entry name" value="NTF2-like_dom_sf"/>
</dbReference>
<dbReference type="Gene3D" id="3.10.450.230">
    <property type="entry name" value="VirB8 protein"/>
    <property type="match status" value="1"/>
</dbReference>
<dbReference type="PIRSF" id="PIRSF003299">
    <property type="entry name" value="VirB8_PtlE"/>
    <property type="match status" value="1"/>
</dbReference>
<feature type="domain" description="Bacterial virulence protein VirB8" evidence="6">
    <location>
        <begin position="36"/>
        <end position="240"/>
    </location>
</feature>
<keyword evidence="2 5" id="KW-0812">Transmembrane</keyword>
<keyword evidence="4 5" id="KW-0472">Membrane</keyword>
<dbReference type="InterPro" id="IPR007430">
    <property type="entry name" value="VirB8"/>
</dbReference>
<evidence type="ECO:0000313" key="8">
    <source>
        <dbReference type="Proteomes" id="UP001291687"/>
    </source>
</evidence>
<dbReference type="CDD" id="cd16424">
    <property type="entry name" value="VirB8"/>
    <property type="match status" value="1"/>
</dbReference>
<evidence type="ECO:0000259" key="6">
    <source>
        <dbReference type="Pfam" id="PF04335"/>
    </source>
</evidence>
<dbReference type="EMBL" id="JARJFB010000004">
    <property type="protein sequence ID" value="MEA0970153.1"/>
    <property type="molecule type" value="Genomic_DNA"/>
</dbReference>
<gene>
    <name evidence="7" type="ORF">Megvenef_00103</name>
</gene>
<evidence type="ECO:0000256" key="5">
    <source>
        <dbReference type="SAM" id="Phobius"/>
    </source>
</evidence>
<accession>A0ABU5NAF6</accession>
<dbReference type="InterPro" id="IPR026264">
    <property type="entry name" value="VirB8/PtlE"/>
</dbReference>
<evidence type="ECO:0000256" key="3">
    <source>
        <dbReference type="ARBA" id="ARBA00022989"/>
    </source>
</evidence>
<comment type="caution">
    <text evidence="7">The sequence shown here is derived from an EMBL/GenBank/DDBJ whole genome shotgun (WGS) entry which is preliminary data.</text>
</comment>
<reference evidence="7 8" key="1">
    <citation type="submission" date="2023-03" db="EMBL/GenBank/DDBJ databases">
        <title>Host association and intracellularity evolved multiple times independently in the Rickettsiales.</title>
        <authorList>
            <person name="Castelli M."/>
            <person name="Nardi T."/>
            <person name="Gammuto L."/>
            <person name="Bellinzona G."/>
            <person name="Sabaneyeva E."/>
            <person name="Potekhin A."/>
            <person name="Serra V."/>
            <person name="Petroni G."/>
            <person name="Sassera D."/>
        </authorList>
    </citation>
    <scope>NUCLEOTIDE SEQUENCE [LARGE SCALE GENOMIC DNA]</scope>
    <source>
        <strain evidence="7 8">Sr 2-6</strain>
    </source>
</reference>
<organism evidence="7 8">
    <name type="scientific">Candidatus Megaera venefica</name>
    <dbReference type="NCBI Taxonomy" id="2055910"/>
    <lineage>
        <taxon>Bacteria</taxon>
        <taxon>Pseudomonadati</taxon>
        <taxon>Pseudomonadota</taxon>
        <taxon>Alphaproteobacteria</taxon>
        <taxon>Rickettsiales</taxon>
        <taxon>Rickettsiaceae</taxon>
        <taxon>Candidatus Megaera</taxon>
    </lineage>
</organism>
<name>A0ABU5NAF6_9RICK</name>
<feature type="transmembrane region" description="Helical" evidence="5">
    <location>
        <begin position="52"/>
        <end position="75"/>
    </location>
</feature>
<evidence type="ECO:0000313" key="7">
    <source>
        <dbReference type="EMBL" id="MEA0970153.1"/>
    </source>
</evidence>
<sequence>MIKISDLINKFKKTETSEVTAPTNGVAAQQEVKQLRNWYEERYDNITVQRNLLFLLLLILLCLSIISIGVVAYVINTKRFDPFVIQIDDTTGIAKVVNPLSSSILSGNEALAQYFIKKYIIARETYNPVDFSTEAKRIVRLLSSNSIYWDYRGYLKNEAVDPTIKYGQKNTTYLVVKSWSKLADKKYIMRFSINETAGAMKVFNKIAVVEFQYLPMELTESDKDVNPVGFQVTGYRMDDDSS</sequence>
<proteinExistence type="predicted"/>
<keyword evidence="8" id="KW-1185">Reference proteome</keyword>
<dbReference type="Proteomes" id="UP001291687">
    <property type="component" value="Unassembled WGS sequence"/>
</dbReference>
<keyword evidence="3 5" id="KW-1133">Transmembrane helix</keyword>